<feature type="signal peptide" evidence="2">
    <location>
        <begin position="1"/>
        <end position="17"/>
    </location>
</feature>
<keyword evidence="2" id="KW-0732">Signal</keyword>
<sequence>MISHALFVALLPRLSWAIPSRVSLCLFRKVKFGEGFSRGGSHVLSMGAPALDPERETCKEKRERLKKEAKAPQTAQEKELRLKLADVEEQLGIKTMRGGHTQSFFHGDPAVHQQLEEEYHSLRKQIAIERTKAVEALNAAKEAVLDTTSWTERILEGGRFDKDTLCASDTKLVSQTTGLMSREDYEKKRKQLEGDAEEEQSAQIELERAREAESKEEAKRLAQKKRKSREERERKRAQAKTLLSFDEDEGWWYVGDKDRY</sequence>
<evidence type="ECO:0000313" key="4">
    <source>
        <dbReference type="Proteomes" id="UP001190700"/>
    </source>
</evidence>
<evidence type="ECO:0000256" key="2">
    <source>
        <dbReference type="SAM" id="SignalP"/>
    </source>
</evidence>
<dbReference type="Proteomes" id="UP001190700">
    <property type="component" value="Unassembled WGS sequence"/>
</dbReference>
<feature type="region of interest" description="Disordered" evidence="1">
    <location>
        <begin position="184"/>
        <end position="239"/>
    </location>
</feature>
<protein>
    <submittedName>
        <fullName evidence="3">Uncharacterized protein</fullName>
    </submittedName>
</protein>
<feature type="compositionally biased region" description="Basic and acidic residues" evidence="1">
    <location>
        <begin position="205"/>
        <end position="220"/>
    </location>
</feature>
<comment type="caution">
    <text evidence="3">The sequence shown here is derived from an EMBL/GenBank/DDBJ whole genome shotgun (WGS) entry which is preliminary data.</text>
</comment>
<accession>A0AAE0EZZ5</accession>
<proteinExistence type="predicted"/>
<feature type="compositionally biased region" description="Basic and acidic residues" evidence="1">
    <location>
        <begin position="184"/>
        <end position="193"/>
    </location>
</feature>
<dbReference type="AlphaFoldDB" id="A0AAE0EZZ5"/>
<organism evidence="3 4">
    <name type="scientific">Cymbomonas tetramitiformis</name>
    <dbReference type="NCBI Taxonomy" id="36881"/>
    <lineage>
        <taxon>Eukaryota</taxon>
        <taxon>Viridiplantae</taxon>
        <taxon>Chlorophyta</taxon>
        <taxon>Pyramimonadophyceae</taxon>
        <taxon>Pyramimonadales</taxon>
        <taxon>Pyramimonadaceae</taxon>
        <taxon>Cymbomonas</taxon>
    </lineage>
</organism>
<evidence type="ECO:0000313" key="3">
    <source>
        <dbReference type="EMBL" id="KAK3246713.1"/>
    </source>
</evidence>
<feature type="chain" id="PRO_5042222083" evidence="2">
    <location>
        <begin position="18"/>
        <end position="260"/>
    </location>
</feature>
<name>A0AAE0EZZ5_9CHLO</name>
<gene>
    <name evidence="3" type="ORF">CYMTET_43761</name>
</gene>
<reference evidence="3 4" key="1">
    <citation type="journal article" date="2015" name="Genome Biol. Evol.">
        <title>Comparative Genomics of a Bacterivorous Green Alga Reveals Evolutionary Causalities and Consequences of Phago-Mixotrophic Mode of Nutrition.</title>
        <authorList>
            <person name="Burns J.A."/>
            <person name="Paasch A."/>
            <person name="Narechania A."/>
            <person name="Kim E."/>
        </authorList>
    </citation>
    <scope>NUCLEOTIDE SEQUENCE [LARGE SCALE GENOMIC DNA]</scope>
    <source>
        <strain evidence="3 4">PLY_AMNH</strain>
    </source>
</reference>
<evidence type="ECO:0000256" key="1">
    <source>
        <dbReference type="SAM" id="MobiDB-lite"/>
    </source>
</evidence>
<keyword evidence="4" id="KW-1185">Reference proteome</keyword>
<dbReference type="EMBL" id="LGRX02029541">
    <property type="protein sequence ID" value="KAK3246713.1"/>
    <property type="molecule type" value="Genomic_DNA"/>
</dbReference>